<dbReference type="Proteomes" id="UP000297866">
    <property type="component" value="Unassembled WGS sequence"/>
</dbReference>
<evidence type="ECO:0000256" key="2">
    <source>
        <dbReference type="ARBA" id="ARBA00022679"/>
    </source>
</evidence>
<evidence type="ECO:0000313" key="6">
    <source>
        <dbReference type="Proteomes" id="UP000297866"/>
    </source>
</evidence>
<dbReference type="GO" id="GO:0016757">
    <property type="term" value="F:glycosyltransferase activity"/>
    <property type="evidence" value="ECO:0007669"/>
    <property type="project" value="UniProtKB-KW"/>
</dbReference>
<feature type="domain" description="Glycosyl transferase family 1" evidence="3">
    <location>
        <begin position="176"/>
        <end position="296"/>
    </location>
</feature>
<keyword evidence="1" id="KW-0328">Glycosyltransferase</keyword>
<dbReference type="OrthoDB" id="8878585at2"/>
<comment type="caution">
    <text evidence="5">The sequence shown here is derived from an EMBL/GenBank/DDBJ whole genome shotgun (WGS) entry which is preliminary data.</text>
</comment>
<evidence type="ECO:0000259" key="3">
    <source>
        <dbReference type="Pfam" id="PF00534"/>
    </source>
</evidence>
<dbReference type="InterPro" id="IPR001296">
    <property type="entry name" value="Glyco_trans_1"/>
</dbReference>
<dbReference type="RefSeq" id="WP_134489852.1">
    <property type="nucleotide sequence ID" value="NZ_SOEZ01000039.1"/>
</dbReference>
<keyword evidence="2 5" id="KW-0808">Transferase</keyword>
<protein>
    <submittedName>
        <fullName evidence="5">Glycosyltransferase</fullName>
    </submittedName>
</protein>
<gene>
    <name evidence="5" type="ORF">E3O23_07945</name>
</gene>
<evidence type="ECO:0000313" key="5">
    <source>
        <dbReference type="EMBL" id="TFB51753.1"/>
    </source>
</evidence>
<proteinExistence type="predicted"/>
<dbReference type="PANTHER" id="PTHR12526">
    <property type="entry name" value="GLYCOSYLTRANSFERASE"/>
    <property type="match status" value="1"/>
</dbReference>
<dbReference type="CDD" id="cd03801">
    <property type="entry name" value="GT4_PimA-like"/>
    <property type="match status" value="1"/>
</dbReference>
<dbReference type="Pfam" id="PF13439">
    <property type="entry name" value="Glyco_transf_4"/>
    <property type="match status" value="1"/>
</dbReference>
<reference evidence="5 6" key="1">
    <citation type="submission" date="2019-03" db="EMBL/GenBank/DDBJ databases">
        <title>Genomics of glacier-inhabiting Cryobacterium strains.</title>
        <authorList>
            <person name="Liu Q."/>
            <person name="Xin Y.-H."/>
        </authorList>
    </citation>
    <scope>NUCLEOTIDE SEQUENCE [LARGE SCALE GENOMIC DNA]</scope>
    <source>
        <strain evidence="5 6">Sr47</strain>
    </source>
</reference>
<accession>A0A4R8UEH3</accession>
<feature type="domain" description="Glycosyltransferase subfamily 4-like N-terminal" evidence="4">
    <location>
        <begin position="14"/>
        <end position="163"/>
    </location>
</feature>
<keyword evidence="6" id="KW-1185">Reference proteome</keyword>
<dbReference type="Gene3D" id="3.40.50.2000">
    <property type="entry name" value="Glycogen Phosphorylase B"/>
    <property type="match status" value="2"/>
</dbReference>
<evidence type="ECO:0000259" key="4">
    <source>
        <dbReference type="Pfam" id="PF13439"/>
    </source>
</evidence>
<dbReference type="Pfam" id="PF00534">
    <property type="entry name" value="Glycos_transf_1"/>
    <property type="match status" value="1"/>
</dbReference>
<dbReference type="SUPFAM" id="SSF53756">
    <property type="entry name" value="UDP-Glycosyltransferase/glycogen phosphorylase"/>
    <property type="match status" value="1"/>
</dbReference>
<dbReference type="InterPro" id="IPR028098">
    <property type="entry name" value="Glyco_trans_4-like_N"/>
</dbReference>
<evidence type="ECO:0000256" key="1">
    <source>
        <dbReference type="ARBA" id="ARBA00022676"/>
    </source>
</evidence>
<organism evidence="5 6">
    <name type="scientific">Cryobacterium tagatosivorans</name>
    <dbReference type="NCBI Taxonomy" id="1259199"/>
    <lineage>
        <taxon>Bacteria</taxon>
        <taxon>Bacillati</taxon>
        <taxon>Actinomycetota</taxon>
        <taxon>Actinomycetes</taxon>
        <taxon>Micrococcales</taxon>
        <taxon>Microbacteriaceae</taxon>
        <taxon>Cryobacterium</taxon>
    </lineage>
</organism>
<dbReference type="PANTHER" id="PTHR12526:SF627">
    <property type="entry name" value="D-RHAMNOSYLTRANSFERASE WBPZ"/>
    <property type="match status" value="1"/>
</dbReference>
<dbReference type="AlphaFoldDB" id="A0A4R8UEH3"/>
<dbReference type="EMBL" id="SOEZ01000039">
    <property type="protein sequence ID" value="TFB51753.1"/>
    <property type="molecule type" value="Genomic_DNA"/>
</dbReference>
<sequence length="365" mass="38530">MKIAVLHGSNDSYGATRVLIQEVECLVRLGHDVSVFVPHDGPLADSLAHLGHWAVVTIDPGLAVLRRSRLADALRLPSLRPGVADADFVIVWTLALAAYVPALRLRKLPFYVSVHELLPGPVGGILVRGLLAGGRFPVSACSEATAGWLAGAGVDRRRVTVMSPVFSPVAELPAHEPHEPLVIGVVGRVNGHKGHLEVARAFASPALRDRDWKLLLYGAPFPGQEDALDAVRDAIAHDDRITYLGEAPSMAALAGTIDAVACFPSKPEPFGLVPVEAWRLGIRSAGYADGGAAEVLPLVGGIGVPRTIDPVADISAALCAVASATRERAALPEPAAVNPVFDLDRRMRMVADVIARASDARTPSR</sequence>
<name>A0A4R8UEH3_9MICO</name>